<accession>A0A1J5R3V9</accession>
<evidence type="ECO:0000313" key="1">
    <source>
        <dbReference type="EMBL" id="OIQ90662.1"/>
    </source>
</evidence>
<protein>
    <submittedName>
        <fullName evidence="1">Uncharacterized protein</fullName>
    </submittedName>
</protein>
<dbReference type="EMBL" id="MLJW01000284">
    <property type="protein sequence ID" value="OIQ90662.1"/>
    <property type="molecule type" value="Genomic_DNA"/>
</dbReference>
<name>A0A1J5R3V9_9ZZZZ</name>
<gene>
    <name evidence="1" type="ORF">GALL_274540</name>
</gene>
<dbReference type="Gene3D" id="1.10.10.10">
    <property type="entry name" value="Winged helix-like DNA-binding domain superfamily/Winged helix DNA-binding domain"/>
    <property type="match status" value="1"/>
</dbReference>
<dbReference type="InterPro" id="IPR036388">
    <property type="entry name" value="WH-like_DNA-bd_sf"/>
</dbReference>
<sequence length="126" mass="14001">MYPPASTMPTNAFFRFAHLMRAARSMPGMPAIDPVEERMLNALSEYWRVDAAPSVLEAMQLNFGVSPTTVHRRLKTLHRKGLIDLAAQADDSRCKRVMPTSLAMAYFGRLSECMAEALGATTQQPN</sequence>
<comment type="caution">
    <text evidence="1">The sequence shown here is derived from an EMBL/GenBank/DDBJ whole genome shotgun (WGS) entry which is preliminary data.</text>
</comment>
<reference evidence="1" key="1">
    <citation type="submission" date="2016-10" db="EMBL/GenBank/DDBJ databases">
        <title>Sequence of Gallionella enrichment culture.</title>
        <authorList>
            <person name="Poehlein A."/>
            <person name="Muehling M."/>
            <person name="Daniel R."/>
        </authorList>
    </citation>
    <scope>NUCLEOTIDE SEQUENCE</scope>
</reference>
<dbReference type="SUPFAM" id="SSF46785">
    <property type="entry name" value="Winged helix' DNA-binding domain"/>
    <property type="match status" value="1"/>
</dbReference>
<organism evidence="1">
    <name type="scientific">mine drainage metagenome</name>
    <dbReference type="NCBI Taxonomy" id="410659"/>
    <lineage>
        <taxon>unclassified sequences</taxon>
        <taxon>metagenomes</taxon>
        <taxon>ecological metagenomes</taxon>
    </lineage>
</organism>
<dbReference type="InterPro" id="IPR036390">
    <property type="entry name" value="WH_DNA-bd_sf"/>
</dbReference>
<proteinExistence type="predicted"/>
<dbReference type="AlphaFoldDB" id="A0A1J5R3V9"/>